<dbReference type="GO" id="GO:0016779">
    <property type="term" value="F:nucleotidyltransferase activity"/>
    <property type="evidence" value="ECO:0007669"/>
    <property type="project" value="UniProtKB-KW"/>
</dbReference>
<dbReference type="SUPFAM" id="SSF54197">
    <property type="entry name" value="HIT-like"/>
    <property type="match status" value="1"/>
</dbReference>
<dbReference type="Gene3D" id="3.30.428.10">
    <property type="entry name" value="HIT-like"/>
    <property type="match status" value="1"/>
</dbReference>
<dbReference type="Proteomes" id="UP000019494">
    <property type="component" value="Unassembled WGS sequence"/>
</dbReference>
<dbReference type="PATRIC" id="fig|584657.3.peg.593"/>
<dbReference type="EMBL" id="AWQS01000012">
    <property type="protein sequence ID" value="EWT07419.1"/>
    <property type="molecule type" value="Genomic_DNA"/>
</dbReference>
<keyword evidence="2" id="KW-0808">Transferase</keyword>
<dbReference type="OrthoDB" id="9762211at2"/>
<dbReference type="Pfam" id="PF16268">
    <property type="entry name" value="DUF4921"/>
    <property type="match status" value="1"/>
</dbReference>
<dbReference type="AlphaFoldDB" id="W9GU61"/>
<dbReference type="PANTHER" id="PTHR42763">
    <property type="entry name" value="ADP-GLUCOSE PHOSPHORYLASE"/>
    <property type="match status" value="1"/>
</dbReference>
<feature type="domain" description="DUF4921" evidence="1">
    <location>
        <begin position="8"/>
        <end position="420"/>
    </location>
</feature>
<proteinExistence type="predicted"/>
<sequence>MTEPLERLPDGTVKQVNPFTGTKVWTLPDRGARPLARQARVPLPLDPADHDRYCAFCWGRMLETPPEIARVVRAGAGWREVRGLLAEDLHSSVPEFRLIPNLFEILSYDYWHLSHGWHATADADARRTAYLSTPLGRDQVSALVRTKLRARGVPGATLAARTFEEDVRDSAEFFASNHDVVVARRHYVDGATTDTELAGSGTLSPEEHWQYVAFAIETARRLYADNPFACYVSIFQNWLSPAGASFDHLHKQLVAIDELSVQTEREAARVRAEPDLYARWGETYAAQQGLVVASTPSAVAFAGVGHQYPSLEVHSRDPRSLPWELGDEQVRDFSDLLHACHAATGVDVPTNEEWHHRPPTLDLPMPLRAVIKWRISTLAGFEGGTKIYVNTIDPWAVRDRVVGRLKELAGDGALSPSVSVPG</sequence>
<gene>
    <name evidence="2" type="ORF">N864_07205</name>
</gene>
<name>W9GU61_9MICO</name>
<reference evidence="3" key="1">
    <citation type="submission" date="2013-08" db="EMBL/GenBank/DDBJ databases">
        <title>Intrasporangium oryzae NRRL B-24470.</title>
        <authorList>
            <person name="Liu H."/>
            <person name="Wang G."/>
        </authorList>
    </citation>
    <scope>NUCLEOTIDE SEQUENCE [LARGE SCALE GENOMIC DNA]</scope>
    <source>
        <strain evidence="3">Q5-1</strain>
    </source>
</reference>
<evidence type="ECO:0000259" key="1">
    <source>
        <dbReference type="Pfam" id="PF16268"/>
    </source>
</evidence>
<accession>W9GU61</accession>
<dbReference type="RefSeq" id="WP_034713294.1">
    <property type="nucleotide sequence ID" value="NZ_AWQS01000012.1"/>
</dbReference>
<comment type="caution">
    <text evidence="2">The sequence shown here is derived from an EMBL/GenBank/DDBJ whole genome shotgun (WGS) entry which is preliminary data.</text>
</comment>
<evidence type="ECO:0000313" key="2">
    <source>
        <dbReference type="EMBL" id="EWT07419.1"/>
    </source>
</evidence>
<organism evidence="2 3">
    <name type="scientific">Intrasporangium chromatireducens Q5-1</name>
    <dbReference type="NCBI Taxonomy" id="584657"/>
    <lineage>
        <taxon>Bacteria</taxon>
        <taxon>Bacillati</taxon>
        <taxon>Actinomycetota</taxon>
        <taxon>Actinomycetes</taxon>
        <taxon>Micrococcales</taxon>
        <taxon>Intrasporangiaceae</taxon>
        <taxon>Intrasporangium</taxon>
    </lineage>
</organism>
<keyword evidence="3" id="KW-1185">Reference proteome</keyword>
<dbReference type="InterPro" id="IPR053177">
    <property type="entry name" value="ADP-glucose_phosphorylase"/>
</dbReference>
<dbReference type="InterPro" id="IPR032576">
    <property type="entry name" value="DUF4921"/>
</dbReference>
<dbReference type="PANTHER" id="PTHR42763:SF2">
    <property type="entry name" value="ADP-GLUCOSE PHOSPHORYLASE"/>
    <property type="match status" value="1"/>
</dbReference>
<keyword evidence="2" id="KW-0548">Nucleotidyltransferase</keyword>
<protein>
    <submittedName>
        <fullName evidence="2">UTP--glucose-1-phosphate uridylyltransferase</fullName>
    </submittedName>
</protein>
<dbReference type="InterPro" id="IPR036265">
    <property type="entry name" value="HIT-like_sf"/>
</dbReference>
<evidence type="ECO:0000313" key="3">
    <source>
        <dbReference type="Proteomes" id="UP000019494"/>
    </source>
</evidence>